<keyword evidence="1" id="KW-0732">Signal</keyword>
<proteinExistence type="predicted"/>
<organism evidence="2 3">
    <name type="scientific">Parastrongyloides trichosuri</name>
    <name type="common">Possum-specific nematode worm</name>
    <dbReference type="NCBI Taxonomy" id="131310"/>
    <lineage>
        <taxon>Eukaryota</taxon>
        <taxon>Metazoa</taxon>
        <taxon>Ecdysozoa</taxon>
        <taxon>Nematoda</taxon>
        <taxon>Chromadorea</taxon>
        <taxon>Rhabditida</taxon>
        <taxon>Tylenchina</taxon>
        <taxon>Panagrolaimomorpha</taxon>
        <taxon>Strongyloidoidea</taxon>
        <taxon>Strongyloididae</taxon>
        <taxon>Parastrongyloides</taxon>
    </lineage>
</organism>
<feature type="chain" id="PRO_5005891007" evidence="1">
    <location>
        <begin position="21"/>
        <end position="395"/>
    </location>
</feature>
<feature type="signal peptide" evidence="1">
    <location>
        <begin position="1"/>
        <end position="20"/>
    </location>
</feature>
<dbReference type="Proteomes" id="UP000038045">
    <property type="component" value="Unplaced"/>
</dbReference>
<reference evidence="3" key="1">
    <citation type="submission" date="2017-02" db="UniProtKB">
        <authorList>
            <consortium name="WormBaseParasite"/>
        </authorList>
    </citation>
    <scope>IDENTIFICATION</scope>
</reference>
<evidence type="ECO:0000313" key="2">
    <source>
        <dbReference type="Proteomes" id="UP000038045"/>
    </source>
</evidence>
<dbReference type="AlphaFoldDB" id="A0A0N4Z334"/>
<dbReference type="WBParaSite" id="PTRK_0000131300.1">
    <property type="protein sequence ID" value="PTRK_0000131300.1"/>
    <property type="gene ID" value="PTRK_0000131300"/>
</dbReference>
<evidence type="ECO:0000313" key="3">
    <source>
        <dbReference type="WBParaSite" id="PTRK_0000131300.1"/>
    </source>
</evidence>
<name>A0A0N4Z334_PARTI</name>
<evidence type="ECO:0000256" key="1">
    <source>
        <dbReference type="SAM" id="SignalP"/>
    </source>
</evidence>
<accession>A0A0N4Z334</accession>
<keyword evidence="2" id="KW-1185">Reference proteome</keyword>
<protein>
    <submittedName>
        <fullName evidence="3">DUF753 domain-containing protein</fullName>
    </submittedName>
</protein>
<sequence length="395" mass="44137">MILPFVVAIYFTSAIKLVSSVECLHYIISDIDQSNIESVDDRTCTDNYCTFVLTEKLVYVNNVNKWVPTRYARECTNDPKITIGNKLIDSVNACNIVYDSQDQVRYSVKICNSNFCNEQCETTSTPSPANVNIIINPNCCQNNNPYCCQNIHNAPNCCNNKKLPLWPPLGPQINNHLPTLSSINNDLNTANLKCCNSINPQCCFNSESINTCCTFVIKVIREMSVGNLITTTTIQPTTSNLPDSNDLFIISNICCHNSSPNCCGHSLNANSCCNNYHKFLHPGPVISNTNDHKITSFSQPQSLNALSKVKSKDNENIVNNPFSHCCDSTNPFCCIPIENANSCCKKVLYRNIPIPNYEQAQQVTSLHTLETKSASYNHELSIFFMTISLIVYFNL</sequence>